<proteinExistence type="inferred from homology"/>
<gene>
    <name evidence="2" type="primary">lptD</name>
    <name evidence="5" type="ORF">C7456_105109</name>
</gene>
<dbReference type="Pfam" id="PF04453">
    <property type="entry name" value="LptD"/>
    <property type="match status" value="1"/>
</dbReference>
<dbReference type="AlphaFoldDB" id="A0A316I7T2"/>
<evidence type="ECO:0000313" key="6">
    <source>
        <dbReference type="Proteomes" id="UP000245812"/>
    </source>
</evidence>
<dbReference type="GO" id="GO:0015920">
    <property type="term" value="P:lipopolysaccharide transport"/>
    <property type="evidence" value="ECO:0007669"/>
    <property type="project" value="InterPro"/>
</dbReference>
<dbReference type="GO" id="GO:1990351">
    <property type="term" value="C:transporter complex"/>
    <property type="evidence" value="ECO:0007669"/>
    <property type="project" value="TreeGrafter"/>
</dbReference>
<feature type="chain" id="PRO_5016470417" description="LPS-assembly protein LptD" evidence="2">
    <location>
        <begin position="35"/>
        <end position="818"/>
    </location>
</feature>
<dbReference type="InterPro" id="IPR007543">
    <property type="entry name" value="LptD_C"/>
</dbReference>
<evidence type="ECO:0000256" key="3">
    <source>
        <dbReference type="SAM" id="MobiDB-lite"/>
    </source>
</evidence>
<dbReference type="GO" id="GO:0009279">
    <property type="term" value="C:cell outer membrane"/>
    <property type="evidence" value="ECO:0007669"/>
    <property type="project" value="UniProtKB-SubCell"/>
</dbReference>
<comment type="caution">
    <text evidence="5">The sequence shown here is derived from an EMBL/GenBank/DDBJ whole genome shotgun (WGS) entry which is preliminary data.</text>
</comment>
<comment type="similarity">
    <text evidence="2">Belongs to the LptD family.</text>
</comment>
<dbReference type="InterPro" id="IPR050218">
    <property type="entry name" value="LptD"/>
</dbReference>
<dbReference type="RefSeq" id="WP_245889802.1">
    <property type="nucleotide sequence ID" value="NZ_MSZV01000012.1"/>
</dbReference>
<accession>A0A316I7T2</accession>
<dbReference type="InterPro" id="IPR020889">
    <property type="entry name" value="LipoPS_assembly_LptD"/>
</dbReference>
<keyword evidence="2" id="KW-0472">Membrane</keyword>
<evidence type="ECO:0000256" key="2">
    <source>
        <dbReference type="HAMAP-Rule" id="MF_01411"/>
    </source>
</evidence>
<protein>
    <recommendedName>
        <fullName evidence="2">LPS-assembly protein LptD</fullName>
    </recommendedName>
</protein>
<dbReference type="GO" id="GO:0043165">
    <property type="term" value="P:Gram-negative-bacterium-type cell outer membrane assembly"/>
    <property type="evidence" value="ECO:0007669"/>
    <property type="project" value="UniProtKB-UniRule"/>
</dbReference>
<name>A0A316I7T2_9GAMM</name>
<feature type="domain" description="LptD C-terminal" evidence="4">
    <location>
        <begin position="362"/>
        <end position="735"/>
    </location>
</feature>
<keyword evidence="1 2" id="KW-0998">Cell outer membrane</keyword>
<sequence precursor="true">MTTTLFPLPFRLPSRRLLAVATAFALAAPAAALAGQDQDAPAPAASAPAPATSAASPVSTNAAGTAESCPLGAFRCPPRPVSFAMCRPNALLEFYDPTLTKDSSLRDTAVTDVKAVHVDGSEQTLYRLTDKVRIERADQLLQADFATYNDQTTDYDARGNVRYQDAGQLLSADRMRGNTSANRGVAENVRYQLLQSHGNGTAARGEEFDATHSRYTRVTYSTCDVGHHLWEVRSKDLKIDKDTGVGAARSATMRFAGVPFLYLPYFTFPIDDRRKSGFLYPMIGHNSHTGLMLSLPYYLNLAPNYDATLDPRVYTSRGDMLAGEFRYLFPGTTGQLNFEYLPNDRGTFREGDPAVQNTKGDDRWLLKFADTTRLWGPWSLSASVNRASDKNYLHDFGNDLYTSSVSMLTSSTYVRGGGTWWNASLGVDSYQNVDPYLPDSVEQYKRWPRATFGMDVPLTRWLEFGMDTEAVAFRKDDNVEGERADLYPYLAADFRGAAWFVRPKLAYRYTAYQLDGDYQRYGYYGPAAGASPFNDRTPSRSLPIASLDTGLVFDRGTSLFGKAYTQTLEPRLYYLYVPYRNQDNLPLFDSRIMSFDYWQLFSPNRFSGADRQMDANNLTTALTTRLLDDNGVERLSASIGQIHYFSPQKVQLTGQQPTDWSHSNYVVQLDLQLDDRWRLGSSYQWDPNTRQSDLGVLELQRRIGADGIVNFSYRYRRGQLEQYDASTVYPISERWRAVARWTYSEKDRRTVEALAGVEYESCCVAVRVVGRHYVDSYNYTVSQAHTNNAVMFELVFKGLGAFNGQVEDTLRRGILGYQ</sequence>
<feature type="signal peptide" evidence="2">
    <location>
        <begin position="1"/>
        <end position="34"/>
    </location>
</feature>
<evidence type="ECO:0000256" key="1">
    <source>
        <dbReference type="ARBA" id="ARBA00023237"/>
    </source>
</evidence>
<organism evidence="5 6">
    <name type="scientific">Fulvimonas soli</name>
    <dbReference type="NCBI Taxonomy" id="155197"/>
    <lineage>
        <taxon>Bacteria</taxon>
        <taxon>Pseudomonadati</taxon>
        <taxon>Pseudomonadota</taxon>
        <taxon>Gammaproteobacteria</taxon>
        <taxon>Lysobacterales</taxon>
        <taxon>Rhodanobacteraceae</taxon>
        <taxon>Fulvimonas</taxon>
    </lineage>
</organism>
<dbReference type="Proteomes" id="UP000245812">
    <property type="component" value="Unassembled WGS sequence"/>
</dbReference>
<dbReference type="EMBL" id="QGHC01000005">
    <property type="protein sequence ID" value="PWK88578.1"/>
    <property type="molecule type" value="Genomic_DNA"/>
</dbReference>
<evidence type="ECO:0000259" key="4">
    <source>
        <dbReference type="Pfam" id="PF04453"/>
    </source>
</evidence>
<comment type="caution">
    <text evidence="2">Lacks conserved residue(s) required for the propagation of feature annotation.</text>
</comment>
<dbReference type="PANTHER" id="PTHR30189:SF1">
    <property type="entry name" value="LPS-ASSEMBLY PROTEIN LPTD"/>
    <property type="match status" value="1"/>
</dbReference>
<keyword evidence="2" id="KW-0732">Signal</keyword>
<feature type="region of interest" description="Disordered" evidence="3">
    <location>
        <begin position="39"/>
        <end position="62"/>
    </location>
</feature>
<comment type="subcellular location">
    <subcellularLocation>
        <location evidence="2">Cell outer membrane</location>
    </subcellularLocation>
</comment>
<comment type="subunit">
    <text evidence="2">Component of the lipopolysaccharide transport and assembly complex. Interacts with LptE and LptA.</text>
</comment>
<keyword evidence="6" id="KW-1185">Reference proteome</keyword>
<dbReference type="HAMAP" id="MF_01411">
    <property type="entry name" value="LPS_assembly_LptD"/>
    <property type="match status" value="1"/>
</dbReference>
<evidence type="ECO:0000313" key="5">
    <source>
        <dbReference type="EMBL" id="PWK88578.1"/>
    </source>
</evidence>
<reference evidence="5 6" key="1">
    <citation type="submission" date="2018-05" db="EMBL/GenBank/DDBJ databases">
        <title>Genomic Encyclopedia of Type Strains, Phase IV (KMG-IV): sequencing the most valuable type-strain genomes for metagenomic binning, comparative biology and taxonomic classification.</title>
        <authorList>
            <person name="Goeker M."/>
        </authorList>
    </citation>
    <scope>NUCLEOTIDE SEQUENCE [LARGE SCALE GENOMIC DNA]</scope>
    <source>
        <strain evidence="5 6">DSM 14263</strain>
    </source>
</reference>
<dbReference type="PANTHER" id="PTHR30189">
    <property type="entry name" value="LPS-ASSEMBLY PROTEIN"/>
    <property type="match status" value="1"/>
</dbReference>
<comment type="function">
    <text evidence="2">Together with LptE, is involved in the assembly of lipopolysaccharide (LPS) at the surface of the outer membrane.</text>
</comment>